<dbReference type="Proteomes" id="UP000092575">
    <property type="component" value="Unassembled WGS sequence"/>
</dbReference>
<accession>A0A1B8QMU0</accession>
<gene>
    <name evidence="2" type="ORF">A7456_10360</name>
</gene>
<organism evidence="2 3">
    <name type="scientific">Moraxella nonliquefaciens</name>
    <dbReference type="NCBI Taxonomy" id="478"/>
    <lineage>
        <taxon>Bacteria</taxon>
        <taxon>Pseudomonadati</taxon>
        <taxon>Pseudomonadota</taxon>
        <taxon>Gammaproteobacteria</taxon>
        <taxon>Moraxellales</taxon>
        <taxon>Moraxellaceae</taxon>
        <taxon>Moraxella</taxon>
    </lineage>
</organism>
<feature type="transmembrane region" description="Helical" evidence="1">
    <location>
        <begin position="6"/>
        <end position="26"/>
    </location>
</feature>
<keyword evidence="1" id="KW-1133">Transmembrane helix</keyword>
<protein>
    <submittedName>
        <fullName evidence="2">Uncharacterized protein</fullName>
    </submittedName>
</protein>
<feature type="transmembrane region" description="Helical" evidence="1">
    <location>
        <begin position="68"/>
        <end position="86"/>
    </location>
</feature>
<dbReference type="EMBL" id="LXTW01000009">
    <property type="protein sequence ID" value="OBX85314.1"/>
    <property type="molecule type" value="Genomic_DNA"/>
</dbReference>
<keyword evidence="1" id="KW-0812">Transmembrane</keyword>
<keyword evidence="1" id="KW-0472">Membrane</keyword>
<proteinExistence type="predicted"/>
<name>A0A1B8QMU0_MORNO</name>
<dbReference type="AlphaFoldDB" id="A0A1B8QMU0"/>
<evidence type="ECO:0000256" key="1">
    <source>
        <dbReference type="SAM" id="Phobius"/>
    </source>
</evidence>
<evidence type="ECO:0000313" key="2">
    <source>
        <dbReference type="EMBL" id="OBX85314.1"/>
    </source>
</evidence>
<evidence type="ECO:0000313" key="3">
    <source>
        <dbReference type="Proteomes" id="UP000092575"/>
    </source>
</evidence>
<comment type="caution">
    <text evidence="2">The sequence shown here is derived from an EMBL/GenBank/DDBJ whole genome shotgun (WGS) entry which is preliminary data.</text>
</comment>
<sequence>MNLVISMFILCVLFWISYHCVLYRFAKSLGLISNISELFISKEVTRLIMGILTNSTDPKLVKLKGYKLLKIHIFIAPLFLIAWWIIASQPT</sequence>
<dbReference type="STRING" id="478.A7456_10360"/>
<reference evidence="2 3" key="1">
    <citation type="submission" date="2016-05" db="EMBL/GenBank/DDBJ databases">
        <title>Draft genome sequence of Moraxella nonliquefaciens CCUG 348T.</title>
        <authorList>
            <person name="Salva-Serra F."/>
            <person name="Engstrom-Jakobsson H."/>
            <person name="Thorell K."/>
            <person name="Gonzales-Siles L."/>
            <person name="Karlsson R."/>
            <person name="Boulund F."/>
            <person name="Engstrand L."/>
            <person name="Kristiansson E."/>
            <person name="Moore E."/>
        </authorList>
    </citation>
    <scope>NUCLEOTIDE SEQUENCE [LARGE SCALE GENOMIC DNA]</scope>
    <source>
        <strain evidence="2 3">CCUG 348</strain>
    </source>
</reference>